<dbReference type="SUPFAM" id="SSF51735">
    <property type="entry name" value="NAD(P)-binding Rossmann-fold domains"/>
    <property type="match status" value="1"/>
</dbReference>
<dbReference type="GO" id="GO:0016491">
    <property type="term" value="F:oxidoreductase activity"/>
    <property type="evidence" value="ECO:0007669"/>
    <property type="project" value="UniProtKB-KW"/>
</dbReference>
<dbReference type="SMART" id="SM00822">
    <property type="entry name" value="PKS_KR"/>
    <property type="match status" value="1"/>
</dbReference>
<dbReference type="PRINTS" id="PR00081">
    <property type="entry name" value="GDHRDH"/>
</dbReference>
<evidence type="ECO:0000256" key="2">
    <source>
        <dbReference type="ARBA" id="ARBA00023002"/>
    </source>
</evidence>
<dbReference type="CDD" id="cd05233">
    <property type="entry name" value="SDR_c"/>
    <property type="match status" value="1"/>
</dbReference>
<protein>
    <submittedName>
        <fullName evidence="4">SDR family NAD(P)-dependent oxidoreductase</fullName>
    </submittedName>
</protein>
<evidence type="ECO:0000256" key="1">
    <source>
        <dbReference type="ARBA" id="ARBA00006484"/>
    </source>
</evidence>
<dbReference type="RefSeq" id="WP_076001507.1">
    <property type="nucleotide sequence ID" value="NZ_PKUS01000011.1"/>
</dbReference>
<dbReference type="Pfam" id="PF00106">
    <property type="entry name" value="adh_short"/>
    <property type="match status" value="1"/>
</dbReference>
<dbReference type="PANTHER" id="PTHR43391:SF26">
    <property type="entry name" value="BLL7251 PROTEIN"/>
    <property type="match status" value="1"/>
</dbReference>
<dbReference type="EMBL" id="PKUS01000011">
    <property type="protein sequence ID" value="PLW68747.1"/>
    <property type="molecule type" value="Genomic_DNA"/>
</dbReference>
<feature type="domain" description="Ketoreductase" evidence="3">
    <location>
        <begin position="9"/>
        <end position="193"/>
    </location>
</feature>
<keyword evidence="2" id="KW-0560">Oxidoreductase</keyword>
<gene>
    <name evidence="4" type="ORF">C0039_10750</name>
</gene>
<dbReference type="PANTHER" id="PTHR43391">
    <property type="entry name" value="RETINOL DEHYDROGENASE-RELATED"/>
    <property type="match status" value="1"/>
</dbReference>
<reference evidence="4 5" key="1">
    <citation type="submission" date="2018-01" db="EMBL/GenBank/DDBJ databases">
        <title>The draft genome sequence of Halioglobus lutimaris HF004.</title>
        <authorList>
            <person name="Du Z.-J."/>
            <person name="Shi M.-J."/>
        </authorList>
    </citation>
    <scope>NUCLEOTIDE SEQUENCE [LARGE SCALE GENOMIC DNA]</scope>
    <source>
        <strain evidence="4 5">HF004</strain>
    </source>
</reference>
<dbReference type="AlphaFoldDB" id="A0A2N5X2M6"/>
<evidence type="ECO:0000313" key="5">
    <source>
        <dbReference type="Proteomes" id="UP000235005"/>
    </source>
</evidence>
<evidence type="ECO:0000259" key="3">
    <source>
        <dbReference type="SMART" id="SM00822"/>
    </source>
</evidence>
<organism evidence="4 5">
    <name type="scientific">Pseudohalioglobus lutimaris</name>
    <dbReference type="NCBI Taxonomy" id="1737061"/>
    <lineage>
        <taxon>Bacteria</taxon>
        <taxon>Pseudomonadati</taxon>
        <taxon>Pseudomonadota</taxon>
        <taxon>Gammaproteobacteria</taxon>
        <taxon>Cellvibrionales</taxon>
        <taxon>Halieaceae</taxon>
        <taxon>Pseudohalioglobus</taxon>
    </lineage>
</organism>
<dbReference type="InterPro" id="IPR002347">
    <property type="entry name" value="SDR_fam"/>
</dbReference>
<evidence type="ECO:0000313" key="4">
    <source>
        <dbReference type="EMBL" id="PLW68747.1"/>
    </source>
</evidence>
<comment type="similarity">
    <text evidence="1">Belongs to the short-chain dehydrogenases/reductases (SDR) family.</text>
</comment>
<keyword evidence="5" id="KW-1185">Reference proteome</keyword>
<comment type="caution">
    <text evidence="4">The sequence shown here is derived from an EMBL/GenBank/DDBJ whole genome shotgun (WGS) entry which is preliminary data.</text>
</comment>
<dbReference type="Gene3D" id="3.40.50.720">
    <property type="entry name" value="NAD(P)-binding Rossmann-like Domain"/>
    <property type="match status" value="1"/>
</dbReference>
<dbReference type="Proteomes" id="UP000235005">
    <property type="component" value="Unassembled WGS sequence"/>
</dbReference>
<dbReference type="FunFam" id="3.40.50.720:FF:000084">
    <property type="entry name" value="Short-chain dehydrogenase reductase"/>
    <property type="match status" value="1"/>
</dbReference>
<sequence length="287" mass="30508">MTNTNFTGKNVLITGGGSGIGRALAHAFADEGANVTITDINQERIDQVVSEVQSRGVRAAGYSVDHASEDESRKFAERLLADQGHVDVLCANAGVGEGSLLEKADMEDWRWVMGVNFWGAVYALRYLVPSMIERGSGSVLITASGAALFPGPGMSIYHASKAAACSLGESLSVELAPQGINVSVLCPGIIKTAIAADSRMHFGNEEADKRTAINAVELYASDRAVEPAVVAADALNGLRKSKLIIPSPRSHVLPGWLLHRLSPGLFGRFIALPKWRKGEMISGINVR</sequence>
<name>A0A2N5X2M6_9GAMM</name>
<accession>A0A2N5X2M6</accession>
<dbReference type="InterPro" id="IPR036291">
    <property type="entry name" value="NAD(P)-bd_dom_sf"/>
</dbReference>
<dbReference type="OrthoDB" id="9810734at2"/>
<proteinExistence type="inferred from homology"/>
<dbReference type="InterPro" id="IPR057326">
    <property type="entry name" value="KR_dom"/>
</dbReference>